<evidence type="ECO:0000313" key="2">
    <source>
        <dbReference type="EMBL" id="ASC03910.1"/>
    </source>
</evidence>
<dbReference type="Proteomes" id="UP000224182">
    <property type="component" value="Unassembled WGS sequence"/>
</dbReference>
<dbReference type="EMBL" id="NIRJ01000001">
    <property type="protein sequence ID" value="PHH96138.1"/>
    <property type="molecule type" value="Genomic_DNA"/>
</dbReference>
<reference evidence="6 9" key="4">
    <citation type="submission" date="2017-06" db="EMBL/GenBank/DDBJ databases">
        <title>Draft genome sequence of Fusobacterium nucleatum subsp. polymorphum KCOM 1330 (=ChDC F330).</title>
        <authorList>
            <person name="Kook J.-K."/>
            <person name="Park S.-N."/>
            <person name="Lim Y.K."/>
            <person name="Roh H."/>
        </authorList>
    </citation>
    <scope>NUCLEOTIDE SEQUENCE [LARGE SCALE GENOMIC DNA]</scope>
    <source>
        <strain evidence="6">KCOM 1330</strain>
        <strain evidence="9">KCOM 1330 (ChDC F330)</strain>
    </source>
</reference>
<dbReference type="Proteomes" id="UP000225199">
    <property type="component" value="Unassembled WGS sequence"/>
</dbReference>
<evidence type="ECO:0000313" key="11">
    <source>
        <dbReference type="Proteomes" id="UP000225199"/>
    </source>
</evidence>
<proteinExistence type="predicted"/>
<dbReference type="EMBL" id="CP021934">
    <property type="protein sequence ID" value="ASC03910.1"/>
    <property type="molecule type" value="Genomic_DNA"/>
</dbReference>
<dbReference type="EMBL" id="CP022123">
    <property type="protein sequence ID" value="ASG28785.1"/>
    <property type="molecule type" value="Genomic_DNA"/>
</dbReference>
<dbReference type="Proteomes" id="UP000221852">
    <property type="component" value="Unassembled WGS sequence"/>
</dbReference>
<evidence type="ECO:0000256" key="1">
    <source>
        <dbReference type="SAM" id="SignalP"/>
    </source>
</evidence>
<keyword evidence="1" id="KW-0732">Signal</keyword>
<dbReference type="RefSeq" id="WP_005900023.1">
    <property type="nucleotide sequence ID" value="NZ_CP021934.1"/>
</dbReference>
<reference evidence="2 7" key="2">
    <citation type="submission" date="2017-06" db="EMBL/GenBank/DDBJ databases">
        <title>Draft genome sequence of Fusobacterium nucleatum subsp. polymorphum KCOM 1260 (=ChDC F218).</title>
        <authorList>
            <person name="Kook J.-K."/>
            <person name="Park S.-N."/>
            <person name="Lim Y.K."/>
            <person name="Roh H."/>
        </authorList>
    </citation>
    <scope>NUCLEOTIDE SEQUENCE [LARGE SCALE GENOMIC DNA]</scope>
    <source>
        <strain evidence="2">KCOM 1260</strain>
        <strain evidence="7">KCOM 1260 (ChDC F218)</strain>
    </source>
</reference>
<dbReference type="EMBL" id="NIRN01000001">
    <property type="protein sequence ID" value="PHI07153.1"/>
    <property type="molecule type" value="Genomic_DNA"/>
</dbReference>
<evidence type="ECO:0000313" key="3">
    <source>
        <dbReference type="EMBL" id="ASG28785.1"/>
    </source>
</evidence>
<evidence type="ECO:0000313" key="6">
    <source>
        <dbReference type="EMBL" id="PHI12687.1"/>
    </source>
</evidence>
<dbReference type="Proteomes" id="UP000196759">
    <property type="component" value="Chromosome"/>
</dbReference>
<dbReference type="Proteomes" id="UP000197638">
    <property type="component" value="Chromosome"/>
</dbReference>
<reference evidence="4 11" key="1">
    <citation type="submission" date="2017-06" db="EMBL/GenBank/DDBJ databases">
        <title>Draft genome sequence of Fusobacterium nucleatum subsp. polymorphum KCOM 1002 (=ChDC F175).</title>
        <authorList>
            <person name="Kook J.-K."/>
            <person name="Park S.-N."/>
            <person name="Lim Y.K."/>
            <person name="Roh H."/>
        </authorList>
    </citation>
    <scope>NUCLEOTIDE SEQUENCE [LARGE SCALE GENOMIC DNA]</scope>
    <source>
        <strain evidence="4">KCOM 1002</strain>
        <strain evidence="11">KCOM 1002 (ChDC F175)</strain>
    </source>
</reference>
<evidence type="ECO:0000313" key="8">
    <source>
        <dbReference type="Proteomes" id="UP000197638"/>
    </source>
</evidence>
<sequence>MKKIILGLFLMLGAVSFSAPKYVNTTKLENAGYEITGDDADLFSFGKATQEAGISVAFYPVTDANMTAKYISEGVKASAPDEVKFISSIENKRAYVLKFKDGEVYTYNFVPKKPKSKDCHISVLYMTDKDLSGANLNKIVDSSLNEAESFLK</sequence>
<feature type="signal peptide" evidence="1">
    <location>
        <begin position="1"/>
        <end position="21"/>
    </location>
</feature>
<keyword evidence="7" id="KW-1185">Reference proteome</keyword>
<evidence type="ECO:0000313" key="9">
    <source>
        <dbReference type="Proteomes" id="UP000221852"/>
    </source>
</evidence>
<dbReference type="AlphaFoldDB" id="A0A1Z3CKU0"/>
<name>A0A1Z3CKU0_FUSNP</name>
<evidence type="ECO:0000313" key="7">
    <source>
        <dbReference type="Proteomes" id="UP000196759"/>
    </source>
</evidence>
<accession>A0A1Z3CKU0</accession>
<evidence type="ECO:0000313" key="5">
    <source>
        <dbReference type="EMBL" id="PHI07153.1"/>
    </source>
</evidence>
<reference evidence="5 10" key="3">
    <citation type="submission" date="2017-06" db="EMBL/GenBank/DDBJ databases">
        <title>Draft genome sequence of Fusobacterium nucleatum subsp. polymorphum KCOM 1271 (=ChDC F305).</title>
        <authorList>
            <person name="Kook J.-K."/>
            <person name="Park S.-N."/>
            <person name="Lim Y.K."/>
            <person name="Roh H."/>
        </authorList>
    </citation>
    <scope>NUCLEOTIDE SEQUENCE [LARGE SCALE GENOMIC DNA]</scope>
    <source>
        <strain evidence="5">KCOM 1271</strain>
        <strain evidence="10">KCOM 1271 (ChDC F305)</strain>
    </source>
</reference>
<organism evidence="2 7">
    <name type="scientific">Fusobacterium nucleatum subsp. polymorphum</name>
    <name type="common">Fusobacterium polymorphum</name>
    <dbReference type="NCBI Taxonomy" id="76857"/>
    <lineage>
        <taxon>Bacteria</taxon>
        <taxon>Fusobacteriati</taxon>
        <taxon>Fusobacteriota</taxon>
        <taxon>Fusobacteriia</taxon>
        <taxon>Fusobacteriales</taxon>
        <taxon>Fusobacteriaceae</taxon>
        <taxon>Fusobacterium</taxon>
    </lineage>
</organism>
<feature type="chain" id="PRO_5011908942" evidence="1">
    <location>
        <begin position="22"/>
        <end position="152"/>
    </location>
</feature>
<protein>
    <submittedName>
        <fullName evidence="2">Uncharacterized protein</fullName>
    </submittedName>
</protein>
<evidence type="ECO:0000313" key="4">
    <source>
        <dbReference type="EMBL" id="PHH96138.1"/>
    </source>
</evidence>
<dbReference type="EMBL" id="NIRQ01000001">
    <property type="protein sequence ID" value="PHI12687.1"/>
    <property type="molecule type" value="Genomic_DNA"/>
</dbReference>
<gene>
    <name evidence="4" type="ORF">CA840_01410</name>
    <name evidence="2" type="ORF">CBG50_12070</name>
    <name evidence="5" type="ORF">CBG54_09080</name>
    <name evidence="6" type="ORF">CBG59_02350</name>
    <name evidence="3" type="ORF">CBG61_07585</name>
</gene>
<evidence type="ECO:0000313" key="10">
    <source>
        <dbReference type="Proteomes" id="UP000224182"/>
    </source>
</evidence>
<reference evidence="3 8" key="5">
    <citation type="submission" date="2017-06" db="EMBL/GenBank/DDBJ databases">
        <title>Genome sequencing of Fusobacterium nucleatum subsp. polymorphum KCOM 1275 (=ChDC F310).</title>
        <authorList>
            <person name="Kook J.-K."/>
            <person name="Park S.-N."/>
            <person name="Lim Y.K."/>
            <person name="Roh H."/>
        </authorList>
    </citation>
    <scope>NUCLEOTIDE SEQUENCE [LARGE SCALE GENOMIC DNA]</scope>
    <source>
        <strain evidence="3 8">KCOM 1275</strain>
    </source>
</reference>